<organism evidence="6 7">
    <name type="scientific">Carnegiea gigantea</name>
    <dbReference type="NCBI Taxonomy" id="171969"/>
    <lineage>
        <taxon>Eukaryota</taxon>
        <taxon>Viridiplantae</taxon>
        <taxon>Streptophyta</taxon>
        <taxon>Embryophyta</taxon>
        <taxon>Tracheophyta</taxon>
        <taxon>Spermatophyta</taxon>
        <taxon>Magnoliopsida</taxon>
        <taxon>eudicotyledons</taxon>
        <taxon>Gunneridae</taxon>
        <taxon>Pentapetalae</taxon>
        <taxon>Caryophyllales</taxon>
        <taxon>Cactineae</taxon>
        <taxon>Cactaceae</taxon>
        <taxon>Cactoideae</taxon>
        <taxon>Echinocereeae</taxon>
        <taxon>Carnegiea</taxon>
    </lineage>
</organism>
<dbReference type="Pfam" id="PF04434">
    <property type="entry name" value="SWIM"/>
    <property type="match status" value="1"/>
</dbReference>
<dbReference type="Proteomes" id="UP001153076">
    <property type="component" value="Unassembled WGS sequence"/>
</dbReference>
<dbReference type="SMART" id="SM00575">
    <property type="entry name" value="ZnF_PMZ"/>
    <property type="match status" value="1"/>
</dbReference>
<name>A0A9Q1Q6Z0_9CARY</name>
<dbReference type="PANTHER" id="PTHR31973:SF187">
    <property type="entry name" value="MUTATOR TRANSPOSASE MUDRA PROTEIN"/>
    <property type="match status" value="1"/>
</dbReference>
<evidence type="ECO:0000256" key="3">
    <source>
        <dbReference type="ARBA" id="ARBA00022833"/>
    </source>
</evidence>
<evidence type="ECO:0000259" key="5">
    <source>
        <dbReference type="PROSITE" id="PS50966"/>
    </source>
</evidence>
<comment type="caution">
    <text evidence="6">The sequence shown here is derived from an EMBL/GenBank/DDBJ whole genome shotgun (WGS) entry which is preliminary data.</text>
</comment>
<keyword evidence="2 4" id="KW-0863">Zinc-finger</keyword>
<evidence type="ECO:0000256" key="1">
    <source>
        <dbReference type="ARBA" id="ARBA00022723"/>
    </source>
</evidence>
<keyword evidence="7" id="KW-1185">Reference proteome</keyword>
<feature type="domain" description="SWIM-type" evidence="5">
    <location>
        <begin position="181"/>
        <end position="223"/>
    </location>
</feature>
<dbReference type="GO" id="GO:0008270">
    <property type="term" value="F:zinc ion binding"/>
    <property type="evidence" value="ECO:0007669"/>
    <property type="project" value="UniProtKB-KW"/>
</dbReference>
<evidence type="ECO:0000313" key="6">
    <source>
        <dbReference type="EMBL" id="KAJ8431233.1"/>
    </source>
</evidence>
<dbReference type="OrthoDB" id="1293559at2759"/>
<evidence type="ECO:0000256" key="2">
    <source>
        <dbReference type="ARBA" id="ARBA00022771"/>
    </source>
</evidence>
<evidence type="ECO:0000313" key="7">
    <source>
        <dbReference type="Proteomes" id="UP001153076"/>
    </source>
</evidence>
<dbReference type="PANTHER" id="PTHR31973">
    <property type="entry name" value="POLYPROTEIN, PUTATIVE-RELATED"/>
    <property type="match status" value="1"/>
</dbReference>
<accession>A0A9Q1Q6Z0</accession>
<proteinExistence type="predicted"/>
<sequence>MLPGGRKDCVLVKENMNVLEVLRIVKEAMREGIKCRRMWYSLKHNRLELLPLGQGGDVKKLMKGNDEYTYLYVAGSEGPCVGGVHGNEACEEQWRGVAVLTVEGVGDAMQGNTGEREEVDEATVIEEHMKKLGLKVNKRKTELEKWKNDVGDRIENKLRETLGNIGSIADVKLFNVALGKYGVLLTNNHSLVVNLAERKCSCKWWQLKGLPCAHAMAVIEQKLRVHDYVSDCYKLGSQNTIYMNSIHPMEMHDSTTVDNARGLVVGGKALDDRYNRRILLPLNSHPQGKPRKWRIES</sequence>
<protein>
    <recommendedName>
        <fullName evidence="5">SWIM-type domain-containing protein</fullName>
    </recommendedName>
</protein>
<dbReference type="PROSITE" id="PS50966">
    <property type="entry name" value="ZF_SWIM"/>
    <property type="match status" value="1"/>
</dbReference>
<dbReference type="AlphaFoldDB" id="A0A9Q1Q6Z0"/>
<dbReference type="InterPro" id="IPR007527">
    <property type="entry name" value="Znf_SWIM"/>
</dbReference>
<keyword evidence="3" id="KW-0862">Zinc</keyword>
<evidence type="ECO:0000256" key="4">
    <source>
        <dbReference type="PROSITE-ProRule" id="PRU00325"/>
    </source>
</evidence>
<dbReference type="EMBL" id="JAKOGI010000705">
    <property type="protein sequence ID" value="KAJ8431233.1"/>
    <property type="molecule type" value="Genomic_DNA"/>
</dbReference>
<gene>
    <name evidence="6" type="ORF">Cgig2_020778</name>
</gene>
<keyword evidence="1" id="KW-0479">Metal-binding</keyword>
<reference evidence="6" key="1">
    <citation type="submission" date="2022-04" db="EMBL/GenBank/DDBJ databases">
        <title>Carnegiea gigantea Genome sequencing and assembly v2.</title>
        <authorList>
            <person name="Copetti D."/>
            <person name="Sanderson M.J."/>
            <person name="Burquez A."/>
            <person name="Wojciechowski M.F."/>
        </authorList>
    </citation>
    <scope>NUCLEOTIDE SEQUENCE</scope>
    <source>
        <strain evidence="6">SGP5-SGP5p</strain>
        <tissue evidence="6">Aerial part</tissue>
    </source>
</reference>
<dbReference type="InterPro" id="IPR006564">
    <property type="entry name" value="Znf_PMZ"/>
</dbReference>